<name>A0A2U1L228_ARTAN</name>
<dbReference type="OrthoDB" id="436852at2759"/>
<accession>A0A2U1L228</accession>
<sequence>MAVHYIPFNSYNSRQHVSKLDALFKEEALGISERITEICFIDWFHADSVELQESKLMELFGFKCSLCHRIWIPICPYKEPEERKKLESMKAALKKAVKGRYMDTDSDIDSNDDLDSELDSAPAFDSVETGDVHEENASDFLVVLWGILYQFDSQK</sequence>
<evidence type="ECO:0000313" key="1">
    <source>
        <dbReference type="EMBL" id="PWA43072.1"/>
    </source>
</evidence>
<organism evidence="1 2">
    <name type="scientific">Artemisia annua</name>
    <name type="common">Sweet wormwood</name>
    <dbReference type="NCBI Taxonomy" id="35608"/>
    <lineage>
        <taxon>Eukaryota</taxon>
        <taxon>Viridiplantae</taxon>
        <taxon>Streptophyta</taxon>
        <taxon>Embryophyta</taxon>
        <taxon>Tracheophyta</taxon>
        <taxon>Spermatophyta</taxon>
        <taxon>Magnoliopsida</taxon>
        <taxon>eudicotyledons</taxon>
        <taxon>Gunneridae</taxon>
        <taxon>Pentapetalae</taxon>
        <taxon>asterids</taxon>
        <taxon>campanulids</taxon>
        <taxon>Asterales</taxon>
        <taxon>Asteraceae</taxon>
        <taxon>Asteroideae</taxon>
        <taxon>Anthemideae</taxon>
        <taxon>Artemisiinae</taxon>
        <taxon>Artemisia</taxon>
    </lineage>
</organism>
<dbReference type="STRING" id="35608.A0A2U1L228"/>
<dbReference type="Proteomes" id="UP000245207">
    <property type="component" value="Unassembled WGS sequence"/>
</dbReference>
<comment type="caution">
    <text evidence="1">The sequence shown here is derived from an EMBL/GenBank/DDBJ whole genome shotgun (WGS) entry which is preliminary data.</text>
</comment>
<proteinExistence type="predicted"/>
<dbReference type="EMBL" id="PKPP01012027">
    <property type="protein sequence ID" value="PWA43072.1"/>
    <property type="molecule type" value="Genomic_DNA"/>
</dbReference>
<protein>
    <submittedName>
        <fullName evidence="1">Zinc finger, RING/FYVE/PHD-type</fullName>
    </submittedName>
</protein>
<keyword evidence="2" id="KW-1185">Reference proteome</keyword>
<dbReference type="AlphaFoldDB" id="A0A2U1L228"/>
<gene>
    <name evidence="1" type="ORF">CTI12_AA537690</name>
</gene>
<evidence type="ECO:0000313" key="2">
    <source>
        <dbReference type="Proteomes" id="UP000245207"/>
    </source>
</evidence>
<reference evidence="1 2" key="1">
    <citation type="journal article" date="2018" name="Mol. Plant">
        <title>The genome of Artemisia annua provides insight into the evolution of Asteraceae family and artemisinin biosynthesis.</title>
        <authorList>
            <person name="Shen Q."/>
            <person name="Zhang L."/>
            <person name="Liao Z."/>
            <person name="Wang S."/>
            <person name="Yan T."/>
            <person name="Shi P."/>
            <person name="Liu M."/>
            <person name="Fu X."/>
            <person name="Pan Q."/>
            <person name="Wang Y."/>
            <person name="Lv Z."/>
            <person name="Lu X."/>
            <person name="Zhang F."/>
            <person name="Jiang W."/>
            <person name="Ma Y."/>
            <person name="Chen M."/>
            <person name="Hao X."/>
            <person name="Li L."/>
            <person name="Tang Y."/>
            <person name="Lv G."/>
            <person name="Zhou Y."/>
            <person name="Sun X."/>
            <person name="Brodelius P.E."/>
            <person name="Rose J.K.C."/>
            <person name="Tang K."/>
        </authorList>
    </citation>
    <scope>NUCLEOTIDE SEQUENCE [LARGE SCALE GENOMIC DNA]</scope>
    <source>
        <strain evidence="2">cv. Huhao1</strain>
        <tissue evidence="1">Leaf</tissue>
    </source>
</reference>